<reference evidence="1 5" key="1">
    <citation type="submission" date="2015-09" db="EMBL/GenBank/DDBJ databases">
        <authorList>
            <consortium name="Pathogen Informatics"/>
        </authorList>
    </citation>
    <scope>NUCLEOTIDE SEQUENCE [LARGE SCALE GENOMIC DNA]</scope>
    <source>
        <strain evidence="1 5">2789STDY5608854</strain>
    </source>
</reference>
<dbReference type="Proteomes" id="UP000429811">
    <property type="component" value="Unassembled WGS sequence"/>
</dbReference>
<dbReference type="Proteomes" id="UP001211006">
    <property type="component" value="Unassembled WGS sequence"/>
</dbReference>
<gene>
    <name evidence="1" type="ORF">ERS852411_00328</name>
    <name evidence="4" type="ORF">GKE90_13095</name>
    <name evidence="2" type="ORF">PND83_03160</name>
    <name evidence="3" type="ORF">PNE06_10765</name>
</gene>
<dbReference type="EMBL" id="CYZT01000010">
    <property type="protein sequence ID" value="CUN69320.1"/>
    <property type="molecule type" value="Genomic_DNA"/>
</dbReference>
<dbReference type="EMBL" id="WKPO01000018">
    <property type="protein sequence ID" value="MSB49619.1"/>
    <property type="molecule type" value="Genomic_DNA"/>
</dbReference>
<accession>A0A173Z0R8</accession>
<evidence type="ECO:0000313" key="3">
    <source>
        <dbReference type="EMBL" id="MDB7933554.1"/>
    </source>
</evidence>
<evidence type="ECO:0000313" key="2">
    <source>
        <dbReference type="EMBL" id="MDB7904967.1"/>
    </source>
</evidence>
<evidence type="ECO:0000313" key="4">
    <source>
        <dbReference type="EMBL" id="MSB49619.1"/>
    </source>
</evidence>
<reference evidence="2" key="3">
    <citation type="submission" date="2023-01" db="EMBL/GenBank/DDBJ databases">
        <title>Human gut microbiome strain richness.</title>
        <authorList>
            <person name="Chen-Liaw A."/>
        </authorList>
    </citation>
    <scope>NUCLEOTIDE SEQUENCE</scope>
    <source>
        <strain evidence="3">1001287st1_F4_1001285I_161205</strain>
        <strain evidence="2">2225st1_A6_2225SCRN_200828</strain>
    </source>
</reference>
<protein>
    <submittedName>
        <fullName evidence="1">Uncharacterized protein</fullName>
    </submittedName>
</protein>
<evidence type="ECO:0000313" key="5">
    <source>
        <dbReference type="Proteomes" id="UP000095746"/>
    </source>
</evidence>
<dbReference type="Proteomes" id="UP001211173">
    <property type="component" value="Unassembled WGS sequence"/>
</dbReference>
<dbReference type="Proteomes" id="UP000095746">
    <property type="component" value="Unassembled WGS sequence"/>
</dbReference>
<sequence length="176" mass="20367">MKKKKITFSEPNCRFGCPHFKSVGSVLNETCYCMKKGKKGRRLGKKDLKRRPPEWCPRRLKTPVCRIYGFKDEMHEALELDNRLNFEPDKHDWYFPSSHHYQLQSEFPLGMTAEQFYNALQEEPVESVLNGTPLKNGELIEIDDGLASHFFYCYSQSTVLPAKVFGLEHEGGAHHA</sequence>
<reference evidence="4 6" key="2">
    <citation type="journal article" date="2019" name="Nat. Med.">
        <title>A library of human gut bacterial isolates paired with longitudinal multiomics data enables mechanistic microbiome research.</title>
        <authorList>
            <person name="Poyet M."/>
            <person name="Groussin M."/>
            <person name="Gibbons S.M."/>
            <person name="Avila-Pacheco J."/>
            <person name="Jiang X."/>
            <person name="Kearney S.M."/>
            <person name="Perrotta A.R."/>
            <person name="Berdy B."/>
            <person name="Zhao S."/>
            <person name="Lieberman T.D."/>
            <person name="Swanson P.K."/>
            <person name="Smith M."/>
            <person name="Roesemann S."/>
            <person name="Alexander J.E."/>
            <person name="Rich S.A."/>
            <person name="Livny J."/>
            <person name="Vlamakis H."/>
            <person name="Clish C."/>
            <person name="Bullock K."/>
            <person name="Deik A."/>
            <person name="Scott J."/>
            <person name="Pierce K.A."/>
            <person name="Xavier R.J."/>
            <person name="Alm E.J."/>
        </authorList>
    </citation>
    <scope>NUCLEOTIDE SEQUENCE [LARGE SCALE GENOMIC DNA]</scope>
    <source>
        <strain evidence="4 6">BIOML-A5</strain>
    </source>
</reference>
<dbReference type="EMBL" id="JAQLWV010000014">
    <property type="protein sequence ID" value="MDB7933554.1"/>
    <property type="molecule type" value="Genomic_DNA"/>
</dbReference>
<organism evidence="1 5">
    <name type="scientific">Flavonifractor plautii</name>
    <name type="common">Fusobacterium plautii</name>
    <dbReference type="NCBI Taxonomy" id="292800"/>
    <lineage>
        <taxon>Bacteria</taxon>
        <taxon>Bacillati</taxon>
        <taxon>Bacillota</taxon>
        <taxon>Clostridia</taxon>
        <taxon>Eubacteriales</taxon>
        <taxon>Oscillospiraceae</taxon>
        <taxon>Flavonifractor</taxon>
    </lineage>
</organism>
<evidence type="ECO:0000313" key="1">
    <source>
        <dbReference type="EMBL" id="CUN69320.1"/>
    </source>
</evidence>
<dbReference type="RefSeq" id="WP_009259421.1">
    <property type="nucleotide sequence ID" value="NZ_BAABZG010000001.1"/>
</dbReference>
<dbReference type="AlphaFoldDB" id="A0A173Z0R8"/>
<name>A0A173Z0R8_FLAPL</name>
<evidence type="ECO:0000313" key="6">
    <source>
        <dbReference type="Proteomes" id="UP000429811"/>
    </source>
</evidence>
<dbReference type="GeneID" id="89522086"/>
<proteinExistence type="predicted"/>
<dbReference type="EMBL" id="JAQLWO010000002">
    <property type="protein sequence ID" value="MDB7904967.1"/>
    <property type="molecule type" value="Genomic_DNA"/>
</dbReference>